<gene>
    <name evidence="1" type="ORF">LFUMFP_130128</name>
</gene>
<dbReference type="Proteomes" id="UP000238739">
    <property type="component" value="Unassembled WGS sequence"/>
</dbReference>
<dbReference type="EMBL" id="OGVC01000005">
    <property type="protein sequence ID" value="SPC37039.1"/>
    <property type="molecule type" value="Genomic_DNA"/>
</dbReference>
<evidence type="ECO:0008006" key="3">
    <source>
        <dbReference type="Google" id="ProtNLM"/>
    </source>
</evidence>
<protein>
    <recommendedName>
        <fullName evidence="3">Bacteriocin immunity protein</fullName>
    </recommendedName>
</protein>
<keyword evidence="2" id="KW-1185">Reference proteome</keyword>
<dbReference type="Pfam" id="PF08951">
    <property type="entry name" value="EntA_Immun"/>
    <property type="match status" value="1"/>
</dbReference>
<dbReference type="InterPro" id="IPR053739">
    <property type="entry name" value="Bact_Immunity_Domain_sf"/>
</dbReference>
<name>A0A2N9DTW4_9LACO</name>
<evidence type="ECO:0000313" key="2">
    <source>
        <dbReference type="Proteomes" id="UP000238739"/>
    </source>
</evidence>
<proteinExistence type="predicted"/>
<accession>A0A2N9DTW4</accession>
<dbReference type="Gene3D" id="1.20.1440.140">
    <property type="match status" value="1"/>
</dbReference>
<evidence type="ECO:0000313" key="1">
    <source>
        <dbReference type="EMBL" id="SPC37039.1"/>
    </source>
</evidence>
<sequence length="98" mass="10849">MGLLKWFSGGTDRSAEAIKLIAALLNALGTDAQNAPLLVVLNKYEHELIKQESAVPFILSRMNISIANTIRSNQMTLNAKQTEKLNQLQALSNTRYGY</sequence>
<comment type="caution">
    <text evidence="1">The sequence shown here is derived from an EMBL/GenBank/DDBJ whole genome shotgun (WGS) entry which is preliminary data.</text>
</comment>
<reference evidence="1" key="1">
    <citation type="submission" date="2018-01" db="EMBL/GenBank/DDBJ databases">
        <authorList>
            <person name="Chaillou S."/>
        </authorList>
    </citation>
    <scope>NUCLEOTIDE SEQUENCE [LARGE SCALE GENOMIC DNA]</scope>
    <source>
        <strain evidence="1">MFPC41A2801</strain>
    </source>
</reference>
<organism evidence="1 2">
    <name type="scientific">Latilactobacillus fuchuensis</name>
    <dbReference type="NCBI Taxonomy" id="164393"/>
    <lineage>
        <taxon>Bacteria</taxon>
        <taxon>Bacillati</taxon>
        <taxon>Bacillota</taxon>
        <taxon>Bacilli</taxon>
        <taxon>Lactobacillales</taxon>
        <taxon>Lactobacillaceae</taxon>
        <taxon>Latilactobacillus</taxon>
    </lineage>
</organism>
<dbReference type="RefSeq" id="WP_106483032.1">
    <property type="nucleotide sequence ID" value="NZ_CBCPIL010000015.1"/>
</dbReference>
<dbReference type="InterPro" id="IPR015046">
    <property type="entry name" value="LciA_Immunity-like"/>
</dbReference>
<dbReference type="GO" id="GO:0030153">
    <property type="term" value="P:bacteriocin immunity"/>
    <property type="evidence" value="ECO:0007669"/>
    <property type="project" value="InterPro"/>
</dbReference>
<dbReference type="AlphaFoldDB" id="A0A2N9DTW4"/>